<dbReference type="SMART" id="SM00320">
    <property type="entry name" value="WD40"/>
    <property type="match status" value="3"/>
</dbReference>
<evidence type="ECO:0000313" key="3">
    <source>
        <dbReference type="Proteomes" id="UP001178148"/>
    </source>
</evidence>
<dbReference type="Gene3D" id="2.130.10.10">
    <property type="entry name" value="YVTN repeat-like/Quinoprotein amine dehydrogenase"/>
    <property type="match status" value="2"/>
</dbReference>
<gene>
    <name evidence="2" type="ORF">QS748_12235</name>
</gene>
<keyword evidence="1" id="KW-0732">Signal</keyword>
<dbReference type="EMBL" id="JASXSV010000023">
    <property type="protein sequence ID" value="MDP0589899.1"/>
    <property type="molecule type" value="Genomic_DNA"/>
</dbReference>
<proteinExistence type="predicted"/>
<evidence type="ECO:0000256" key="1">
    <source>
        <dbReference type="SAM" id="SignalP"/>
    </source>
</evidence>
<keyword evidence="3" id="KW-1185">Reference proteome</keyword>
<accession>A0AA90NMJ3</accession>
<dbReference type="InterPro" id="IPR001680">
    <property type="entry name" value="WD40_rpt"/>
</dbReference>
<organism evidence="2 3">
    <name type="scientific">Candidatus Endonucleibacter bathymodioli</name>
    <dbReference type="NCBI Taxonomy" id="539814"/>
    <lineage>
        <taxon>Bacteria</taxon>
        <taxon>Pseudomonadati</taxon>
        <taxon>Pseudomonadota</taxon>
        <taxon>Gammaproteobacteria</taxon>
        <taxon>Oceanospirillales</taxon>
        <taxon>Endozoicomonadaceae</taxon>
        <taxon>Candidatus Endonucleibacter</taxon>
    </lineage>
</organism>
<name>A0AA90NMJ3_9GAMM</name>
<dbReference type="AlphaFoldDB" id="A0AA90NMJ3"/>
<dbReference type="SUPFAM" id="SSF82171">
    <property type="entry name" value="DPP6 N-terminal domain-like"/>
    <property type="match status" value="1"/>
</dbReference>
<comment type="caution">
    <text evidence="2">The sequence shown here is derived from an EMBL/GenBank/DDBJ whole genome shotgun (WGS) entry which is preliminary data.</text>
</comment>
<sequence>MKMIRLFIVTLAIVLSGASMPSLGGLPKKIQEQKTDDEAVGECYRLFKNLSLEKPTVCSTMPDVKADTEALVKDGLAITLEFKEENALNDSAMATNNGDECNVVQNNEVVDKLLRNTICPSYTVDSTLMVDHETSMPSESLVSKLVGSGGYNCNDEDCVLSFSSDSCYLLTTGKNNTLIIWTTEDEDEDEEWRKDITIVNDAAVSSAYFSPDSCYMVAHTSVGVKVYIREGDKWKENGTISVTAGATFSPDSRHLVIYNKEWIEILILGMDGVIGAVHESTHKDVESAYFTINSSYLILTVDNEPRIVFSRENDGRWERKASIPSNGKDTLLTATIWNDDLYMVATSAEGNTGKVTIFRLEMDGKWVEKAMFTASIIYAVGTSIDGIHILTKDDLGNSKSLAKIWSLVEEEVLIGKDILNDKKDVDNDGCIGDPGTINRGGCQAEFSNDGRHVAILSDDMLILCSQNEYGDWIEVFASEEKRSIRSFTFSIDSTNMIVIPLKDCAEKNTFILWRMGRSGKWSEENISYSNDDRVSSISFSDDGCNKVMAYANGNIKIWGEKAGGEQWRAKDCVTGSSVDMVIFSPDSRYVASIGGGHVVKLFGLDGVNLYGLPQCSKSLIEVFDSQAAEPAVPIGSKRLKNTMINHFKSLVGFKDMRCVIL</sequence>
<protein>
    <submittedName>
        <fullName evidence="2">WD40 repeat domain-containing protein</fullName>
    </submittedName>
</protein>
<feature type="chain" id="PRO_5041731554" evidence="1">
    <location>
        <begin position="25"/>
        <end position="661"/>
    </location>
</feature>
<dbReference type="Proteomes" id="UP001178148">
    <property type="component" value="Unassembled WGS sequence"/>
</dbReference>
<dbReference type="InterPro" id="IPR015943">
    <property type="entry name" value="WD40/YVTN_repeat-like_dom_sf"/>
</dbReference>
<reference evidence="2 3" key="1">
    <citation type="journal article" date="2023" name="bioRxiv">
        <title>An intranuclear bacterial parasite of deep-sea mussels expresses apoptosis inhibitors acquired from its host.</title>
        <authorList>
            <person name="Gonzalez Porras M.A."/>
            <person name="Assie A."/>
            <person name="Tietjen M."/>
            <person name="Violette M."/>
            <person name="Kleiner M."/>
            <person name="Gruber-Vodicka H."/>
            <person name="Dubilier N."/>
            <person name="Leisch N."/>
        </authorList>
    </citation>
    <scope>NUCLEOTIDE SEQUENCE [LARGE SCALE GENOMIC DNA]</scope>
    <source>
        <strain evidence="2">IAP13</strain>
    </source>
</reference>
<feature type="signal peptide" evidence="1">
    <location>
        <begin position="1"/>
        <end position="24"/>
    </location>
</feature>
<evidence type="ECO:0000313" key="2">
    <source>
        <dbReference type="EMBL" id="MDP0589899.1"/>
    </source>
</evidence>